<dbReference type="EMBL" id="SWBR01000006">
    <property type="protein sequence ID" value="TKC04730.1"/>
    <property type="molecule type" value="Genomic_DNA"/>
</dbReference>
<keyword evidence="5" id="KW-0326">Glycosidase</keyword>
<evidence type="ECO:0000256" key="2">
    <source>
        <dbReference type="ARBA" id="ARBA00006285"/>
    </source>
</evidence>
<feature type="domain" description="Glycoside hydrolase family 20 catalytic" evidence="8">
    <location>
        <begin position="180"/>
        <end position="535"/>
    </location>
</feature>
<evidence type="ECO:0000256" key="1">
    <source>
        <dbReference type="ARBA" id="ARBA00001231"/>
    </source>
</evidence>
<reference evidence="10 11" key="1">
    <citation type="submission" date="2019-04" db="EMBL/GenBank/DDBJ databases">
        <title>Pedobacter sp. RP-3-22 sp. nov., isolated from Arctic soil.</title>
        <authorList>
            <person name="Dahal R.H."/>
            <person name="Kim D.-U."/>
        </authorList>
    </citation>
    <scope>NUCLEOTIDE SEQUENCE [LARGE SCALE GENOMIC DNA]</scope>
    <source>
        <strain evidence="10 11">RP-3-22</strain>
    </source>
</reference>
<evidence type="ECO:0000256" key="4">
    <source>
        <dbReference type="ARBA" id="ARBA00022801"/>
    </source>
</evidence>
<dbReference type="InterPro" id="IPR025705">
    <property type="entry name" value="Beta_hexosaminidase_sua/sub"/>
</dbReference>
<dbReference type="GO" id="GO:0005975">
    <property type="term" value="P:carbohydrate metabolic process"/>
    <property type="evidence" value="ECO:0007669"/>
    <property type="project" value="InterPro"/>
</dbReference>
<dbReference type="RefSeq" id="WP_136844042.1">
    <property type="nucleotide sequence ID" value="NZ_SWBR01000006.1"/>
</dbReference>
<comment type="similarity">
    <text evidence="2">Belongs to the glycosyl hydrolase 20 family.</text>
</comment>
<evidence type="ECO:0000256" key="7">
    <source>
        <dbReference type="SAM" id="SignalP"/>
    </source>
</evidence>
<evidence type="ECO:0000259" key="9">
    <source>
        <dbReference type="Pfam" id="PF02838"/>
    </source>
</evidence>
<dbReference type="GO" id="GO:0030203">
    <property type="term" value="P:glycosaminoglycan metabolic process"/>
    <property type="evidence" value="ECO:0007669"/>
    <property type="project" value="TreeGrafter"/>
</dbReference>
<dbReference type="PRINTS" id="PR00738">
    <property type="entry name" value="GLHYDRLASE20"/>
</dbReference>
<dbReference type="SUPFAM" id="SSF51445">
    <property type="entry name" value="(Trans)glycosidases"/>
    <property type="match status" value="1"/>
</dbReference>
<dbReference type="PANTHER" id="PTHR22600:SF57">
    <property type="entry name" value="BETA-N-ACETYLHEXOSAMINIDASE"/>
    <property type="match status" value="1"/>
</dbReference>
<evidence type="ECO:0000259" key="8">
    <source>
        <dbReference type="Pfam" id="PF00728"/>
    </source>
</evidence>
<dbReference type="AlphaFoldDB" id="A0A4U1CCW0"/>
<dbReference type="GO" id="GO:0016020">
    <property type="term" value="C:membrane"/>
    <property type="evidence" value="ECO:0007669"/>
    <property type="project" value="TreeGrafter"/>
</dbReference>
<accession>A0A4U1CCW0</accession>
<dbReference type="EC" id="3.2.1.52" evidence="3"/>
<keyword evidence="11" id="KW-1185">Reference proteome</keyword>
<dbReference type="InterPro" id="IPR017853">
    <property type="entry name" value="GH"/>
</dbReference>
<feature type="chain" id="PRO_5020760583" description="beta-N-acetylhexosaminidase" evidence="7">
    <location>
        <begin position="20"/>
        <end position="652"/>
    </location>
</feature>
<evidence type="ECO:0000256" key="3">
    <source>
        <dbReference type="ARBA" id="ARBA00012663"/>
    </source>
</evidence>
<dbReference type="Gene3D" id="3.30.379.10">
    <property type="entry name" value="Chitobiase/beta-hexosaminidase domain 2-like"/>
    <property type="match status" value="1"/>
</dbReference>
<evidence type="ECO:0000256" key="6">
    <source>
        <dbReference type="PIRSR" id="PIRSR625705-1"/>
    </source>
</evidence>
<evidence type="ECO:0000313" key="10">
    <source>
        <dbReference type="EMBL" id="TKC04730.1"/>
    </source>
</evidence>
<dbReference type="InterPro" id="IPR015882">
    <property type="entry name" value="HEX_bac_N"/>
</dbReference>
<dbReference type="Proteomes" id="UP000309488">
    <property type="component" value="Unassembled WGS sequence"/>
</dbReference>
<evidence type="ECO:0000256" key="5">
    <source>
        <dbReference type="ARBA" id="ARBA00023295"/>
    </source>
</evidence>
<dbReference type="PANTHER" id="PTHR22600">
    <property type="entry name" value="BETA-HEXOSAMINIDASE"/>
    <property type="match status" value="1"/>
</dbReference>
<gene>
    <name evidence="10" type="ORF">FA048_18780</name>
</gene>
<organism evidence="10 11">
    <name type="scientific">Pedobacter polaris</name>
    <dbReference type="NCBI Taxonomy" id="2571273"/>
    <lineage>
        <taxon>Bacteria</taxon>
        <taxon>Pseudomonadati</taxon>
        <taxon>Bacteroidota</taxon>
        <taxon>Sphingobacteriia</taxon>
        <taxon>Sphingobacteriales</taxon>
        <taxon>Sphingobacteriaceae</taxon>
        <taxon>Pedobacter</taxon>
    </lineage>
</organism>
<keyword evidence="7" id="KW-0732">Signal</keyword>
<comment type="caution">
    <text evidence="10">The sequence shown here is derived from an EMBL/GenBank/DDBJ whole genome shotgun (WGS) entry which is preliminary data.</text>
</comment>
<evidence type="ECO:0000313" key="11">
    <source>
        <dbReference type="Proteomes" id="UP000309488"/>
    </source>
</evidence>
<dbReference type="SUPFAM" id="SSF55545">
    <property type="entry name" value="beta-N-acetylhexosaminidase-like domain"/>
    <property type="match status" value="1"/>
</dbReference>
<keyword evidence="4" id="KW-0378">Hydrolase</keyword>
<dbReference type="InterPro" id="IPR029018">
    <property type="entry name" value="Hex-like_dom2"/>
</dbReference>
<comment type="catalytic activity">
    <reaction evidence="1">
        <text>Hydrolysis of terminal non-reducing N-acetyl-D-hexosamine residues in N-acetyl-beta-D-hexosaminides.</text>
        <dbReference type="EC" id="3.2.1.52"/>
    </reaction>
</comment>
<proteinExistence type="inferred from homology"/>
<feature type="domain" description="Beta-hexosaminidase bacterial type N-terminal" evidence="9">
    <location>
        <begin position="40"/>
        <end position="174"/>
    </location>
</feature>
<dbReference type="InterPro" id="IPR015883">
    <property type="entry name" value="Glyco_hydro_20_cat"/>
</dbReference>
<sequence>MKFIFRIIPLLLLSVNVSAQSLDGSTEIFANNEPIANSEISIIPEPVSLIKQAGHFVLPNNITIQVSKLPELKQTVAFLKERLSIPTGYYVSSVNPPSANATIKLIINDSEDATLGSEGYHLTVGLKQVIIRANKPAGLFYGVQTLIQLLPKEIESKEVVKNIRWTAPCVEVKDFPRLGWRGLMFDVARHFFTKQEVKQYIDAMVRYKYNILHLHLADDEGWRIEIKGLPKLTEVGAWNVKRVGTFGDFIPPKPEEPRNYGGFYTQEDIKELVAYAKDRFVDIMPEIDVPGHSLAAIASYPELSCTPEAVNYKVRSGEKIMDWSRGAPPLGLIDNTLCPANEKVYVFLDTVFTQIAKLFPFQYIHVGGDEVARNFWEKNDQIKDLMKREGLKTIPDVQAYFEKRVEQIIVAKGKKFMAWDEVLEGGVSQSAAVMSWRDMKYGKEAALAGHEVVMTPTQYAYIDYMQADAITEPKVYASLRLSKSYEFDPIPQGVNPALIKGGQANLWTEQVYNIRQAEYMTWPRGFAIAESVWSPKEKKNWTNFFARTEQHFKRLDIAETKYAPSVYDPIFTVKRSADRNLSINLSTEVEGLDIYYSFDNSFPDRFYPKYTTPLVPPIDAKVLKVITYRGKDPVGRMMNMPIEELEKRAGKR</sequence>
<dbReference type="Pfam" id="PF00728">
    <property type="entry name" value="Glyco_hydro_20"/>
    <property type="match status" value="1"/>
</dbReference>
<dbReference type="CDD" id="cd06563">
    <property type="entry name" value="GH20_chitobiase-like"/>
    <property type="match status" value="1"/>
</dbReference>
<feature type="active site" description="Proton donor" evidence="6">
    <location>
        <position position="370"/>
    </location>
</feature>
<dbReference type="Pfam" id="PF02838">
    <property type="entry name" value="Glyco_hydro_20b"/>
    <property type="match status" value="1"/>
</dbReference>
<feature type="signal peptide" evidence="7">
    <location>
        <begin position="1"/>
        <end position="19"/>
    </location>
</feature>
<dbReference type="GO" id="GO:0004563">
    <property type="term" value="F:beta-N-acetylhexosaminidase activity"/>
    <property type="evidence" value="ECO:0007669"/>
    <property type="project" value="UniProtKB-EC"/>
</dbReference>
<protein>
    <recommendedName>
        <fullName evidence="3">beta-N-acetylhexosaminidase</fullName>
        <ecNumber evidence="3">3.2.1.52</ecNumber>
    </recommendedName>
</protein>
<dbReference type="Gene3D" id="3.20.20.80">
    <property type="entry name" value="Glycosidases"/>
    <property type="match status" value="1"/>
</dbReference>
<dbReference type="OrthoDB" id="1006965at2"/>
<name>A0A4U1CCW0_9SPHI</name>